<organism evidence="2 3">
    <name type="scientific">Parthenolecanium corni</name>
    <dbReference type="NCBI Taxonomy" id="536013"/>
    <lineage>
        <taxon>Eukaryota</taxon>
        <taxon>Metazoa</taxon>
        <taxon>Ecdysozoa</taxon>
        <taxon>Arthropoda</taxon>
        <taxon>Hexapoda</taxon>
        <taxon>Insecta</taxon>
        <taxon>Pterygota</taxon>
        <taxon>Neoptera</taxon>
        <taxon>Paraneoptera</taxon>
        <taxon>Hemiptera</taxon>
        <taxon>Sternorrhyncha</taxon>
        <taxon>Coccoidea</taxon>
        <taxon>Coccidae</taxon>
        <taxon>Parthenolecanium</taxon>
    </lineage>
</organism>
<dbReference type="EMBL" id="JBBCAQ010000007">
    <property type="protein sequence ID" value="KAK7602640.1"/>
    <property type="molecule type" value="Genomic_DNA"/>
</dbReference>
<feature type="compositionally biased region" description="Basic residues" evidence="1">
    <location>
        <begin position="1"/>
        <end position="16"/>
    </location>
</feature>
<name>A0AAN9TP40_9HEMI</name>
<proteinExistence type="predicted"/>
<comment type="caution">
    <text evidence="2">The sequence shown here is derived from an EMBL/GenBank/DDBJ whole genome shotgun (WGS) entry which is preliminary data.</text>
</comment>
<dbReference type="Proteomes" id="UP001367676">
    <property type="component" value="Unassembled WGS sequence"/>
</dbReference>
<evidence type="ECO:0000256" key="1">
    <source>
        <dbReference type="SAM" id="MobiDB-lite"/>
    </source>
</evidence>
<sequence>MKKKKKKKTYTTKKKTHFTEEDVRDCNPPANNTRNAGREDAIIDWPTTRIRSSADPAKETKDKSHYFHPLPSADDLLLGRGTTEAYLRQFGSTRWHFLRNRVTGGHRGEQ</sequence>
<evidence type="ECO:0000313" key="3">
    <source>
        <dbReference type="Proteomes" id="UP001367676"/>
    </source>
</evidence>
<evidence type="ECO:0000313" key="2">
    <source>
        <dbReference type="EMBL" id="KAK7602640.1"/>
    </source>
</evidence>
<dbReference type="AlphaFoldDB" id="A0AAN9TP40"/>
<feature type="region of interest" description="Disordered" evidence="1">
    <location>
        <begin position="1"/>
        <end position="74"/>
    </location>
</feature>
<keyword evidence="3" id="KW-1185">Reference proteome</keyword>
<accession>A0AAN9TP40</accession>
<gene>
    <name evidence="2" type="ORF">V9T40_006614</name>
</gene>
<reference evidence="2 3" key="1">
    <citation type="submission" date="2024-03" db="EMBL/GenBank/DDBJ databases">
        <title>Adaptation during the transition from Ophiocordyceps entomopathogen to insect associate is accompanied by gene loss and intensified selection.</title>
        <authorList>
            <person name="Ward C.M."/>
            <person name="Onetto C.A."/>
            <person name="Borneman A.R."/>
        </authorList>
    </citation>
    <scope>NUCLEOTIDE SEQUENCE [LARGE SCALE GENOMIC DNA]</scope>
    <source>
        <strain evidence="2">AWRI1</strain>
        <tissue evidence="2">Single Adult Female</tissue>
    </source>
</reference>
<protein>
    <submittedName>
        <fullName evidence="2">Uncharacterized protein</fullName>
    </submittedName>
</protein>
<feature type="compositionally biased region" description="Basic and acidic residues" evidence="1">
    <location>
        <begin position="56"/>
        <end position="65"/>
    </location>
</feature>